<evidence type="ECO:0000256" key="1">
    <source>
        <dbReference type="SAM" id="Phobius"/>
    </source>
</evidence>
<evidence type="ECO:0000313" key="2">
    <source>
        <dbReference type="EMBL" id="GAA1868502.1"/>
    </source>
</evidence>
<organism evidence="2 3">
    <name type="scientific">Pseudonocardia ailaonensis</name>
    <dbReference type="NCBI Taxonomy" id="367279"/>
    <lineage>
        <taxon>Bacteria</taxon>
        <taxon>Bacillati</taxon>
        <taxon>Actinomycetota</taxon>
        <taxon>Actinomycetes</taxon>
        <taxon>Pseudonocardiales</taxon>
        <taxon>Pseudonocardiaceae</taxon>
        <taxon>Pseudonocardia</taxon>
    </lineage>
</organism>
<dbReference type="RefSeq" id="WP_344423561.1">
    <property type="nucleotide sequence ID" value="NZ_BAAAQK010000023.1"/>
</dbReference>
<dbReference type="EMBL" id="BAAAQK010000023">
    <property type="protein sequence ID" value="GAA1868502.1"/>
    <property type="molecule type" value="Genomic_DNA"/>
</dbReference>
<name>A0ABN2NJU0_9PSEU</name>
<dbReference type="InterPro" id="IPR009339">
    <property type="entry name" value="DUF998"/>
</dbReference>
<proteinExistence type="predicted"/>
<comment type="caution">
    <text evidence="2">The sequence shown here is derived from an EMBL/GenBank/DDBJ whole genome shotgun (WGS) entry which is preliminary data.</text>
</comment>
<accession>A0ABN2NJU0</accession>
<keyword evidence="3" id="KW-1185">Reference proteome</keyword>
<keyword evidence="1" id="KW-1133">Transmembrane helix</keyword>
<dbReference type="Pfam" id="PF06197">
    <property type="entry name" value="DUF998"/>
    <property type="match status" value="1"/>
</dbReference>
<feature type="transmembrane region" description="Helical" evidence="1">
    <location>
        <begin position="50"/>
        <end position="70"/>
    </location>
</feature>
<reference evidence="2 3" key="1">
    <citation type="journal article" date="2019" name="Int. J. Syst. Evol. Microbiol.">
        <title>The Global Catalogue of Microorganisms (GCM) 10K type strain sequencing project: providing services to taxonomists for standard genome sequencing and annotation.</title>
        <authorList>
            <consortium name="The Broad Institute Genomics Platform"/>
            <consortium name="The Broad Institute Genome Sequencing Center for Infectious Disease"/>
            <person name="Wu L."/>
            <person name="Ma J."/>
        </authorList>
    </citation>
    <scope>NUCLEOTIDE SEQUENCE [LARGE SCALE GENOMIC DNA]</scope>
    <source>
        <strain evidence="2 3">JCM 16009</strain>
    </source>
</reference>
<keyword evidence="1" id="KW-0472">Membrane</keyword>
<feature type="transmembrane region" description="Helical" evidence="1">
    <location>
        <begin position="112"/>
        <end position="132"/>
    </location>
</feature>
<feature type="transmembrane region" description="Helical" evidence="1">
    <location>
        <begin position="12"/>
        <end position="30"/>
    </location>
</feature>
<gene>
    <name evidence="2" type="ORF">GCM10009836_56220</name>
</gene>
<keyword evidence="1" id="KW-0812">Transmembrane</keyword>
<feature type="transmembrane region" description="Helical" evidence="1">
    <location>
        <begin position="77"/>
        <end position="97"/>
    </location>
</feature>
<dbReference type="Proteomes" id="UP001500449">
    <property type="component" value="Unassembled WGS sequence"/>
</dbReference>
<feature type="transmembrane region" description="Helical" evidence="1">
    <location>
        <begin position="144"/>
        <end position="163"/>
    </location>
</feature>
<evidence type="ECO:0000313" key="3">
    <source>
        <dbReference type="Proteomes" id="UP001500449"/>
    </source>
</evidence>
<feature type="transmembrane region" description="Helical" evidence="1">
    <location>
        <begin position="183"/>
        <end position="201"/>
    </location>
</feature>
<protein>
    <submittedName>
        <fullName evidence="2">DUF998 domain-containing protein</fullName>
    </submittedName>
</protein>
<sequence>MPLTRALSSAALAGLALAVVLILGLTLFVSDVDPVRRTISEYGLQPEYRTIFDMGVLAFAAACVLVAAALPRAGIAGWGAATGLGVAALGLATVVVFEKTDWSVGPSLGGSIHRYASLVAFLVLPVAAIVAARGHRGAHAAWSRWLGVASLAWFLPIVAGFALRPVTGRSWWQTIPLGLVERGLALTEVLTVAALAIWGLAASRAVAGAPAGAVPERSVR</sequence>